<dbReference type="GO" id="GO:0009244">
    <property type="term" value="P:lipopolysaccharide core region biosynthetic process"/>
    <property type="evidence" value="ECO:0007669"/>
    <property type="project" value="TreeGrafter"/>
</dbReference>
<keyword evidence="2 3" id="KW-0808">Transferase</keyword>
<dbReference type="Gene3D" id="3.40.50.2000">
    <property type="entry name" value="Glycogen Phosphorylase B"/>
    <property type="match status" value="2"/>
</dbReference>
<dbReference type="SUPFAM" id="SSF53756">
    <property type="entry name" value="UDP-Glycosyltransferase/glycogen phosphorylase"/>
    <property type="match status" value="1"/>
</dbReference>
<keyword evidence="4" id="KW-1185">Reference proteome</keyword>
<evidence type="ECO:0000313" key="4">
    <source>
        <dbReference type="Proteomes" id="UP000324298"/>
    </source>
</evidence>
<keyword evidence="1" id="KW-0328">Glycosyltransferase</keyword>
<gene>
    <name evidence="3" type="ORF">ET418_01895</name>
</gene>
<sequence length="377" mass="40519">MGQLRLLKGLDSCVGRIAVRIAAFIPQRLPAGPPASFLLIRPGGIGDAVHLIPTISAIKTAYPDATIDVLAEKRNSAIFRLSPQIRRVFHYDRPAELFRALCGSYDVVIDTEQWHRLSAVVARMARAPVLIGYATNERARLFTHPITYSQDEYEIDSFFRLLTPLDVAQRKVSFPFLAIPREAVERGDALLREIKEKAFVTIFPGASIPERRWGAERFGKIAEMLAALGMAVVVVGGREDEGQGKVIVAGGAGLNLAGRTSLSETAAVIQKSALLVSGDSGVLHIAVGLGVPTVSLFGPGRAKKWAPRGDRHLVIDKGLTCSPCTTFGTTPPCPIAARCMRDITVDEVCNAVTVLLAATGGLPSSCCQDKEGGKRRS</sequence>
<dbReference type="GO" id="GO:0008713">
    <property type="term" value="F:ADP-heptose-lipopolysaccharide heptosyltransferase activity"/>
    <property type="evidence" value="ECO:0007669"/>
    <property type="project" value="TreeGrafter"/>
</dbReference>
<name>A0A5A9XRX9_9BACT</name>
<dbReference type="AlphaFoldDB" id="A0A5A9XRX9"/>
<evidence type="ECO:0000256" key="1">
    <source>
        <dbReference type="ARBA" id="ARBA00022676"/>
    </source>
</evidence>
<dbReference type="CDD" id="cd03789">
    <property type="entry name" value="GT9_LPS_heptosyltransferase"/>
    <property type="match status" value="1"/>
</dbReference>
<dbReference type="PANTHER" id="PTHR30160">
    <property type="entry name" value="TETRAACYLDISACCHARIDE 4'-KINASE-RELATED"/>
    <property type="match status" value="1"/>
</dbReference>
<proteinExistence type="predicted"/>
<protein>
    <submittedName>
        <fullName evidence="3">Glycosyltransferase family 9 protein</fullName>
    </submittedName>
</protein>
<dbReference type="OrthoDB" id="9760688at2"/>
<comment type="caution">
    <text evidence="3">The sequence shown here is derived from an EMBL/GenBank/DDBJ whole genome shotgun (WGS) entry which is preliminary data.</text>
</comment>
<evidence type="ECO:0000313" key="3">
    <source>
        <dbReference type="EMBL" id="KAA0895295.1"/>
    </source>
</evidence>
<accession>A0A5A9XRX9</accession>
<organism evidence="3 4">
    <name type="scientific">Oryzomonas rubra</name>
    <dbReference type="NCBI Taxonomy" id="2509454"/>
    <lineage>
        <taxon>Bacteria</taxon>
        <taxon>Pseudomonadati</taxon>
        <taxon>Thermodesulfobacteriota</taxon>
        <taxon>Desulfuromonadia</taxon>
        <taxon>Geobacterales</taxon>
        <taxon>Geobacteraceae</taxon>
        <taxon>Oryzomonas</taxon>
    </lineage>
</organism>
<dbReference type="Proteomes" id="UP000324298">
    <property type="component" value="Unassembled WGS sequence"/>
</dbReference>
<reference evidence="3 4" key="1">
    <citation type="submission" date="2019-04" db="EMBL/GenBank/DDBJ databases">
        <title>Geobacter ruber sp. nov., ferric-reducing bacteria isolated from paddy soil.</title>
        <authorList>
            <person name="Xu Z."/>
            <person name="Masuda Y."/>
            <person name="Itoh H."/>
            <person name="Senoo K."/>
        </authorList>
    </citation>
    <scope>NUCLEOTIDE SEQUENCE [LARGE SCALE GENOMIC DNA]</scope>
    <source>
        <strain evidence="3 4">Red88</strain>
    </source>
</reference>
<dbReference type="PANTHER" id="PTHR30160:SF7">
    <property type="entry name" value="ADP-HEPTOSE--LPS HEPTOSYLTRANSFERASE 2"/>
    <property type="match status" value="1"/>
</dbReference>
<evidence type="ECO:0000256" key="2">
    <source>
        <dbReference type="ARBA" id="ARBA00022679"/>
    </source>
</evidence>
<dbReference type="InterPro" id="IPR051199">
    <property type="entry name" value="LPS_LOS_Heptosyltrfase"/>
</dbReference>
<dbReference type="Pfam" id="PF01075">
    <property type="entry name" value="Glyco_transf_9"/>
    <property type="match status" value="1"/>
</dbReference>
<dbReference type="GO" id="GO:0005829">
    <property type="term" value="C:cytosol"/>
    <property type="evidence" value="ECO:0007669"/>
    <property type="project" value="TreeGrafter"/>
</dbReference>
<dbReference type="InterPro" id="IPR002201">
    <property type="entry name" value="Glyco_trans_9"/>
</dbReference>
<dbReference type="EMBL" id="SRSD01000001">
    <property type="protein sequence ID" value="KAA0895295.1"/>
    <property type="molecule type" value="Genomic_DNA"/>
</dbReference>